<dbReference type="InterPro" id="IPR012942">
    <property type="entry name" value="SRR1-like"/>
</dbReference>
<sequence>MLAKDDFVVVTRRKRRGKYNTNNYNKNDTSMPGLNQDYNWIDPERLLCKLKTMVLNVWSETFTIEVFKQLTEYLTILESNDISNIVCYGLGRFSHNMASRYQLAFLLCLKKRYEKASIYIYDPLFSSGEMRVLRYLGLRVIETNEEGKRVIEENGITLMFLPHCSRQLTNNFLYANWGKGLSNCILLANSLSYISYMWMNWQVERFGYIMRILPYVTECQIPEFELEDKAFNGLSLHIFPKQELLKVPNEIWNFKEEPKYLRDDQELITVAESNNIGKNIIIIFFGFHIIFLIVV</sequence>
<evidence type="ECO:0000259" key="2">
    <source>
        <dbReference type="Pfam" id="PF07985"/>
    </source>
</evidence>
<dbReference type="GO" id="GO:0005737">
    <property type="term" value="C:cytoplasm"/>
    <property type="evidence" value="ECO:0007669"/>
    <property type="project" value="TreeGrafter"/>
</dbReference>
<evidence type="ECO:0000313" key="3">
    <source>
        <dbReference type="EMBL" id="KAL0134667.1"/>
    </source>
</evidence>
<dbReference type="GO" id="GO:0005634">
    <property type="term" value="C:nucleus"/>
    <property type="evidence" value="ECO:0007669"/>
    <property type="project" value="TreeGrafter"/>
</dbReference>
<keyword evidence="4" id="KW-1185">Reference proteome</keyword>
<dbReference type="PANTHER" id="PTHR28626:SF3">
    <property type="entry name" value="SRR1-LIKE PROTEIN"/>
    <property type="match status" value="1"/>
</dbReference>
<dbReference type="AlphaFoldDB" id="A0AAW2H5Q8"/>
<dbReference type="Proteomes" id="UP001430953">
    <property type="component" value="Unassembled WGS sequence"/>
</dbReference>
<dbReference type="EMBL" id="JADYXP020000001">
    <property type="protein sequence ID" value="KAL0134667.1"/>
    <property type="molecule type" value="Genomic_DNA"/>
</dbReference>
<dbReference type="PANTHER" id="PTHR28626">
    <property type="entry name" value="SRR1-LIKE PROTEIN"/>
    <property type="match status" value="1"/>
</dbReference>
<evidence type="ECO:0000313" key="4">
    <source>
        <dbReference type="Proteomes" id="UP001430953"/>
    </source>
</evidence>
<protein>
    <recommendedName>
        <fullName evidence="2">SRR1-like domain-containing protein</fullName>
    </recommendedName>
</protein>
<dbReference type="InterPro" id="IPR040044">
    <property type="entry name" value="SRR1L"/>
</dbReference>
<proteinExistence type="inferred from homology"/>
<name>A0AAW2H5Q8_9HYME</name>
<comment type="caution">
    <text evidence="3">The sequence shown here is derived from an EMBL/GenBank/DDBJ whole genome shotgun (WGS) entry which is preliminary data.</text>
</comment>
<dbReference type="Pfam" id="PF07985">
    <property type="entry name" value="SRR1"/>
    <property type="match status" value="1"/>
</dbReference>
<gene>
    <name evidence="3" type="ORF">PUN28_001452</name>
</gene>
<feature type="domain" description="SRR1-like" evidence="2">
    <location>
        <begin position="77"/>
        <end position="238"/>
    </location>
</feature>
<reference evidence="3 4" key="1">
    <citation type="submission" date="2023-03" db="EMBL/GenBank/DDBJ databases">
        <title>High recombination rates correlate with genetic variation in Cardiocondyla obscurior ants.</title>
        <authorList>
            <person name="Errbii M."/>
        </authorList>
    </citation>
    <scope>NUCLEOTIDE SEQUENCE [LARGE SCALE GENOMIC DNA]</scope>
    <source>
        <strain evidence="3">Alpha-2009</strain>
        <tissue evidence="3">Whole body</tissue>
    </source>
</reference>
<comment type="similarity">
    <text evidence="1">Belongs to the SRR1 family.</text>
</comment>
<accession>A0AAW2H5Q8</accession>
<evidence type="ECO:0000256" key="1">
    <source>
        <dbReference type="ARBA" id="ARBA00009856"/>
    </source>
</evidence>
<organism evidence="3 4">
    <name type="scientific">Cardiocondyla obscurior</name>
    <dbReference type="NCBI Taxonomy" id="286306"/>
    <lineage>
        <taxon>Eukaryota</taxon>
        <taxon>Metazoa</taxon>
        <taxon>Ecdysozoa</taxon>
        <taxon>Arthropoda</taxon>
        <taxon>Hexapoda</taxon>
        <taxon>Insecta</taxon>
        <taxon>Pterygota</taxon>
        <taxon>Neoptera</taxon>
        <taxon>Endopterygota</taxon>
        <taxon>Hymenoptera</taxon>
        <taxon>Apocrita</taxon>
        <taxon>Aculeata</taxon>
        <taxon>Formicoidea</taxon>
        <taxon>Formicidae</taxon>
        <taxon>Myrmicinae</taxon>
        <taxon>Cardiocondyla</taxon>
    </lineage>
</organism>